<proteinExistence type="predicted"/>
<name>A0A0D3AWW8_BRAOL</name>
<dbReference type="Gramene" id="Bo2g150080.1">
    <property type="protein sequence ID" value="Bo2g150080.1"/>
    <property type="gene ID" value="Bo2g150080"/>
</dbReference>
<dbReference type="HOGENOM" id="CLU_3017016_0_0_1"/>
<accession>A0A0D3AWW8</accession>
<organism evidence="1 2">
    <name type="scientific">Brassica oleracea var. oleracea</name>
    <dbReference type="NCBI Taxonomy" id="109376"/>
    <lineage>
        <taxon>Eukaryota</taxon>
        <taxon>Viridiplantae</taxon>
        <taxon>Streptophyta</taxon>
        <taxon>Embryophyta</taxon>
        <taxon>Tracheophyta</taxon>
        <taxon>Spermatophyta</taxon>
        <taxon>Magnoliopsida</taxon>
        <taxon>eudicotyledons</taxon>
        <taxon>Gunneridae</taxon>
        <taxon>Pentapetalae</taxon>
        <taxon>rosids</taxon>
        <taxon>malvids</taxon>
        <taxon>Brassicales</taxon>
        <taxon>Brassicaceae</taxon>
        <taxon>Brassiceae</taxon>
        <taxon>Brassica</taxon>
    </lineage>
</organism>
<keyword evidence="2" id="KW-1185">Reference proteome</keyword>
<dbReference type="OMA" id="FCCCSVD"/>
<sequence>MSSLIMKPSPPPQPEKFEFDGVGEETRELKAESKMPCFCCCSVDFSHVKQSCGGEY</sequence>
<dbReference type="Proteomes" id="UP000032141">
    <property type="component" value="Chromosome C2"/>
</dbReference>
<evidence type="ECO:0000313" key="1">
    <source>
        <dbReference type="EnsemblPlants" id="Bo2g150080.1"/>
    </source>
</evidence>
<reference evidence="1 2" key="1">
    <citation type="journal article" date="2014" name="Genome Biol.">
        <title>Transcriptome and methylome profiling reveals relics of genome dominance in the mesopolyploid Brassica oleracea.</title>
        <authorList>
            <person name="Parkin I.A."/>
            <person name="Koh C."/>
            <person name="Tang H."/>
            <person name="Robinson S.J."/>
            <person name="Kagale S."/>
            <person name="Clarke W.E."/>
            <person name="Town C.D."/>
            <person name="Nixon J."/>
            <person name="Krishnakumar V."/>
            <person name="Bidwell S.L."/>
            <person name="Denoeud F."/>
            <person name="Belcram H."/>
            <person name="Links M.G."/>
            <person name="Just J."/>
            <person name="Clarke C."/>
            <person name="Bender T."/>
            <person name="Huebert T."/>
            <person name="Mason A.S."/>
            <person name="Pires J.C."/>
            <person name="Barker G."/>
            <person name="Moore J."/>
            <person name="Walley P.G."/>
            <person name="Manoli S."/>
            <person name="Batley J."/>
            <person name="Edwards D."/>
            <person name="Nelson M.N."/>
            <person name="Wang X."/>
            <person name="Paterson A.H."/>
            <person name="King G."/>
            <person name="Bancroft I."/>
            <person name="Chalhoub B."/>
            <person name="Sharpe A.G."/>
        </authorList>
    </citation>
    <scope>NUCLEOTIDE SEQUENCE</scope>
    <source>
        <strain evidence="1 2">cv. TO1000</strain>
    </source>
</reference>
<reference evidence="1" key="2">
    <citation type="submission" date="2015-03" db="UniProtKB">
        <authorList>
            <consortium name="EnsemblPlants"/>
        </authorList>
    </citation>
    <scope>IDENTIFICATION</scope>
</reference>
<evidence type="ECO:0000313" key="2">
    <source>
        <dbReference type="Proteomes" id="UP000032141"/>
    </source>
</evidence>
<dbReference type="AlphaFoldDB" id="A0A0D3AWW8"/>
<dbReference type="EnsemblPlants" id="Bo2g150080.1">
    <property type="protein sequence ID" value="Bo2g150080.1"/>
    <property type="gene ID" value="Bo2g150080"/>
</dbReference>
<protein>
    <submittedName>
        <fullName evidence="1">Uncharacterized protein</fullName>
    </submittedName>
</protein>